<dbReference type="OrthoDB" id="25626at10239"/>
<evidence type="ECO:0000256" key="7">
    <source>
        <dbReference type="ARBA" id="ARBA00023136"/>
    </source>
</evidence>
<evidence type="ECO:0000256" key="3">
    <source>
        <dbReference type="ARBA" id="ARBA00022844"/>
    </source>
</evidence>
<name>A0A192XPD7_9BETA</name>
<evidence type="ECO:0000313" key="12">
    <source>
        <dbReference type="EMBL" id="ANC96592.1"/>
    </source>
</evidence>
<feature type="domain" description="Herpesvirus envelope glycoprotein N" evidence="11">
    <location>
        <begin position="24"/>
        <end position="79"/>
    </location>
</feature>
<dbReference type="Pfam" id="PF03554">
    <property type="entry name" value="Herpes_UL73"/>
    <property type="match status" value="1"/>
</dbReference>
<reference evidence="12 13" key="1">
    <citation type="journal article" date="2016" name="J. Virol.">
        <title>Complete Unique Genome Sequence, Expression Profile, and Salivary Gland Tissue Tropism of the Herpesvirus 7 Homolog in Pigtailed Macaques.</title>
        <authorList>
            <person name="Staheli J.P."/>
            <person name="Dyen M.R."/>
            <person name="Basom R."/>
            <person name="Fitzgibbon M."/>
            <person name="Barcy S."/>
        </authorList>
    </citation>
    <scope>NUCLEOTIDE SEQUENCE [LARGE SCALE GENOMIC DNA]</scope>
</reference>
<protein>
    <submittedName>
        <fullName evidence="12">U46 protein</fullName>
    </submittedName>
</protein>
<dbReference type="HAMAP" id="MF_04037">
    <property type="entry name" value="HSV_GN"/>
    <property type="match status" value="1"/>
</dbReference>
<keyword evidence="2" id="KW-1040">Host Golgi apparatus</keyword>
<keyword evidence="13" id="KW-1185">Reference proteome</keyword>
<keyword evidence="7 10" id="KW-0472">Membrane</keyword>
<evidence type="ECO:0000313" key="13">
    <source>
        <dbReference type="Proteomes" id="UP000202843"/>
    </source>
</evidence>
<dbReference type="GeneID" id="27912096"/>
<sequence length="81" mass="9654">MKKMVFYYLTLCIFFCFSNNVVGETNNFRDANCHSHTYEIVLKSFSSIWILINVFILFCAFSLFLKYWCYKSLAKETVKGY</sequence>
<dbReference type="Proteomes" id="UP000202843">
    <property type="component" value="Segment"/>
</dbReference>
<proteinExistence type="inferred from homology"/>
<evidence type="ECO:0000256" key="9">
    <source>
        <dbReference type="ARBA" id="ARBA00034089"/>
    </source>
</evidence>
<organism evidence="12 13">
    <name type="scientific">macacine betaherpesvirus 9</name>
    <dbReference type="NCBI Taxonomy" id="2560568"/>
    <lineage>
        <taxon>Viruses</taxon>
        <taxon>Duplodnaviria</taxon>
        <taxon>Heunggongvirae</taxon>
        <taxon>Peploviricota</taxon>
        <taxon>Herviviricetes</taxon>
        <taxon>Herpesvirales</taxon>
        <taxon>Orthoherpesviridae</taxon>
        <taxon>Betaherpesvirinae</taxon>
        <taxon>Roseolovirus</taxon>
        <taxon>Roseolovirus macacinebeta9</taxon>
    </lineage>
</organism>
<evidence type="ECO:0000256" key="6">
    <source>
        <dbReference type="ARBA" id="ARBA00022989"/>
    </source>
</evidence>
<keyword evidence="6 10" id="KW-1133">Transmembrane helix</keyword>
<dbReference type="EMBL" id="KU351741">
    <property type="protein sequence ID" value="ANC96592.1"/>
    <property type="molecule type" value="Genomic_DNA"/>
</dbReference>
<keyword evidence="1 10" id="KW-0812">Transmembrane</keyword>
<evidence type="ECO:0000256" key="10">
    <source>
        <dbReference type="SAM" id="Phobius"/>
    </source>
</evidence>
<dbReference type="KEGG" id="vg:27912096"/>
<dbReference type="InterPro" id="IPR034707">
    <property type="entry name" value="HSV_GN"/>
</dbReference>
<feature type="transmembrane region" description="Helical" evidence="10">
    <location>
        <begin position="47"/>
        <end position="69"/>
    </location>
</feature>
<evidence type="ECO:0000256" key="5">
    <source>
        <dbReference type="ARBA" id="ARBA00022879"/>
    </source>
</evidence>
<evidence type="ECO:0000256" key="1">
    <source>
        <dbReference type="ARBA" id="ARBA00022692"/>
    </source>
</evidence>
<evidence type="ECO:0000259" key="11">
    <source>
        <dbReference type="Pfam" id="PF03554"/>
    </source>
</evidence>
<accession>A0A192XPD7</accession>
<dbReference type="InterPro" id="IPR005211">
    <property type="entry name" value="Herpes_glycoprotein_N_domain"/>
</dbReference>
<evidence type="ECO:0000256" key="8">
    <source>
        <dbReference type="ARBA" id="ARBA00023157"/>
    </source>
</evidence>
<keyword evidence="4" id="KW-1043">Host membrane</keyword>
<dbReference type="GO" id="GO:0019031">
    <property type="term" value="C:viral envelope"/>
    <property type="evidence" value="ECO:0007669"/>
    <property type="project" value="UniProtKB-KW"/>
</dbReference>
<dbReference type="RefSeq" id="YP_009253950.1">
    <property type="nucleotide sequence ID" value="NC_030200.1"/>
</dbReference>
<comment type="function">
    <text evidence="9">Envelope glycoprotein necessary for proper maturation of gM and modulation of its membrane fusion activity. Also plays a critical role in virion morphogenesis.</text>
</comment>
<evidence type="ECO:0000256" key="4">
    <source>
        <dbReference type="ARBA" id="ARBA00022870"/>
    </source>
</evidence>
<gene>
    <name evidence="12" type="primary">U46</name>
</gene>
<evidence type="ECO:0000256" key="2">
    <source>
        <dbReference type="ARBA" id="ARBA00022812"/>
    </source>
</evidence>
<keyword evidence="5" id="KW-0261">Viral envelope protein</keyword>
<keyword evidence="8" id="KW-1015">Disulfide bond</keyword>
<keyword evidence="3" id="KW-0946">Virion</keyword>